<feature type="domain" description="Tyr recombinase" evidence="6">
    <location>
        <begin position="201"/>
        <end position="380"/>
    </location>
</feature>
<dbReference type="Gene3D" id="1.10.443.10">
    <property type="entry name" value="Intergrase catalytic core"/>
    <property type="match status" value="1"/>
</dbReference>
<dbReference type="InterPro" id="IPR044068">
    <property type="entry name" value="CB"/>
</dbReference>
<dbReference type="CDD" id="cd00801">
    <property type="entry name" value="INT_P4_C"/>
    <property type="match status" value="1"/>
</dbReference>
<keyword evidence="9" id="KW-1185">Reference proteome</keyword>
<evidence type="ECO:0000256" key="1">
    <source>
        <dbReference type="ARBA" id="ARBA00008857"/>
    </source>
</evidence>
<dbReference type="Pfam" id="PF00589">
    <property type="entry name" value="Phage_integrase"/>
    <property type="match status" value="1"/>
</dbReference>
<dbReference type="InterPro" id="IPR013762">
    <property type="entry name" value="Integrase-like_cat_sf"/>
</dbReference>
<dbReference type="GO" id="GO:0006310">
    <property type="term" value="P:DNA recombination"/>
    <property type="evidence" value="ECO:0007669"/>
    <property type="project" value="UniProtKB-KW"/>
</dbReference>
<organism evidence="8 9">
    <name type="scientific">Limnohabitans planktonicus II-D5</name>
    <dbReference type="NCBI Taxonomy" id="1293045"/>
    <lineage>
        <taxon>Bacteria</taxon>
        <taxon>Pseudomonadati</taxon>
        <taxon>Pseudomonadota</taxon>
        <taxon>Betaproteobacteria</taxon>
        <taxon>Burkholderiales</taxon>
        <taxon>Comamonadaceae</taxon>
        <taxon>Limnohabitans</taxon>
    </lineage>
</organism>
<dbReference type="InterPro" id="IPR038488">
    <property type="entry name" value="Integrase_DNA-bd_sf"/>
</dbReference>
<evidence type="ECO:0000256" key="5">
    <source>
        <dbReference type="PROSITE-ProRule" id="PRU01248"/>
    </source>
</evidence>
<dbReference type="PROSITE" id="PS51900">
    <property type="entry name" value="CB"/>
    <property type="match status" value="1"/>
</dbReference>
<dbReference type="PANTHER" id="PTHR30629:SF2">
    <property type="entry name" value="PROPHAGE INTEGRASE INTS-RELATED"/>
    <property type="match status" value="1"/>
</dbReference>
<dbReference type="InterPro" id="IPR050808">
    <property type="entry name" value="Phage_Integrase"/>
</dbReference>
<evidence type="ECO:0000256" key="3">
    <source>
        <dbReference type="ARBA" id="ARBA00023125"/>
    </source>
</evidence>
<keyword evidence="4" id="KW-0233">DNA recombination</keyword>
<evidence type="ECO:0000256" key="4">
    <source>
        <dbReference type="ARBA" id="ARBA00023172"/>
    </source>
</evidence>
<evidence type="ECO:0000259" key="7">
    <source>
        <dbReference type="PROSITE" id="PS51900"/>
    </source>
</evidence>
<dbReference type="AlphaFoldDB" id="A0A2T7U8C2"/>
<dbReference type="Pfam" id="PF22022">
    <property type="entry name" value="Phage_int_M"/>
    <property type="match status" value="1"/>
</dbReference>
<keyword evidence="3 5" id="KW-0238">DNA-binding</keyword>
<dbReference type="PROSITE" id="PS51898">
    <property type="entry name" value="TYR_RECOMBINASE"/>
    <property type="match status" value="1"/>
</dbReference>
<evidence type="ECO:0000313" key="8">
    <source>
        <dbReference type="EMBL" id="PVE40912.1"/>
    </source>
</evidence>
<dbReference type="InterPro" id="IPR053876">
    <property type="entry name" value="Phage_int_M"/>
</dbReference>
<comment type="caution">
    <text evidence="8">The sequence shown here is derived from an EMBL/GenBank/DDBJ whole genome shotgun (WGS) entry which is preliminary data.</text>
</comment>
<dbReference type="Gene3D" id="3.30.160.390">
    <property type="entry name" value="Integrase, DNA-binding domain"/>
    <property type="match status" value="1"/>
</dbReference>
<dbReference type="EMBL" id="LFYT02000053">
    <property type="protein sequence ID" value="PVE40912.1"/>
    <property type="molecule type" value="Genomic_DNA"/>
</dbReference>
<dbReference type="InterPro" id="IPR025166">
    <property type="entry name" value="Integrase_DNA_bind_dom"/>
</dbReference>
<protein>
    <submittedName>
        <fullName evidence="8">Integrase</fullName>
    </submittedName>
</protein>
<evidence type="ECO:0000256" key="2">
    <source>
        <dbReference type="ARBA" id="ARBA00022908"/>
    </source>
</evidence>
<dbReference type="SUPFAM" id="SSF56349">
    <property type="entry name" value="DNA breaking-rejoining enzymes"/>
    <property type="match status" value="1"/>
</dbReference>
<dbReference type="Pfam" id="PF13356">
    <property type="entry name" value="Arm-DNA-bind_3"/>
    <property type="match status" value="1"/>
</dbReference>
<dbReference type="InterPro" id="IPR011010">
    <property type="entry name" value="DNA_brk_join_enz"/>
</dbReference>
<reference evidence="8" key="1">
    <citation type="submission" date="2017-04" db="EMBL/GenBank/DDBJ databases">
        <title>Unexpected and diverse lifestyles within the genus Limnohabitans.</title>
        <authorList>
            <person name="Kasalicky V."/>
            <person name="Mehrshad M."/>
            <person name="Andrei S.-A."/>
            <person name="Salcher M."/>
            <person name="Kratochvilova H."/>
            <person name="Simek K."/>
            <person name="Ghai R."/>
        </authorList>
    </citation>
    <scope>NUCLEOTIDE SEQUENCE [LARGE SCALE GENOMIC DNA]</scope>
    <source>
        <strain evidence="8">II-D5</strain>
    </source>
</reference>
<name>A0A2T7U8C2_9BURK</name>
<comment type="similarity">
    <text evidence="1">Belongs to the 'phage' integrase family.</text>
</comment>
<evidence type="ECO:0000313" key="9">
    <source>
        <dbReference type="Proteomes" id="UP000037507"/>
    </source>
</evidence>
<dbReference type="OrthoDB" id="9775880at2"/>
<dbReference type="Gene3D" id="1.10.150.130">
    <property type="match status" value="1"/>
</dbReference>
<dbReference type="PANTHER" id="PTHR30629">
    <property type="entry name" value="PROPHAGE INTEGRASE"/>
    <property type="match status" value="1"/>
</dbReference>
<dbReference type="STRING" id="1293045.H663_08275"/>
<feature type="domain" description="Core-binding (CB)" evidence="7">
    <location>
        <begin position="95"/>
        <end position="176"/>
    </location>
</feature>
<dbReference type="GO" id="GO:0015074">
    <property type="term" value="P:DNA integration"/>
    <property type="evidence" value="ECO:0007669"/>
    <property type="project" value="UniProtKB-KW"/>
</dbReference>
<dbReference type="GO" id="GO:0003677">
    <property type="term" value="F:DNA binding"/>
    <property type="evidence" value="ECO:0007669"/>
    <property type="project" value="UniProtKB-UniRule"/>
</dbReference>
<evidence type="ECO:0000259" key="6">
    <source>
        <dbReference type="PROSITE" id="PS51898"/>
    </source>
</evidence>
<dbReference type="InterPro" id="IPR002104">
    <property type="entry name" value="Integrase_catalytic"/>
</dbReference>
<keyword evidence="2" id="KW-0229">DNA integration</keyword>
<proteinExistence type="inferred from homology"/>
<accession>A0A2T7U8C2</accession>
<sequence>MKMTDAKLRTLTQPGKHADGAGLYLELTPAGGKYWRMKYRHGGKEKRLAFGVYPAVSLKDAREKAEAARKLLQAGGDPGETKKAAKAQTVFETANTLQAVAADWMAHQSTRWEPATKARVLASLETDIFPVLGARPLASIRPSEVMKAVQKIEARGAGDQAARVLQRIKQVYRWAVTHERIEANPMLDLMPGEILKPREVKHRAALSDRDLSGFLVKLNAYEGDTNTVQALRLLLLTTTRPGEVRGARWSEFHPAEALWIIPADRMKMREEHRVPLSRQALQVLETMRPISGDRELVFPSPFYPSKPLSENTFNSALARMGYKNTATAHGFRALFSTVTNEHDRTLRDVIERQLAHKERDQVRGVYHRSTYMKDRANLLQWWADYLDQKEKGAEVIDLEAHRAA</sequence>
<dbReference type="Proteomes" id="UP000037507">
    <property type="component" value="Unassembled WGS sequence"/>
</dbReference>
<dbReference type="InterPro" id="IPR010998">
    <property type="entry name" value="Integrase_recombinase_N"/>
</dbReference>
<dbReference type="RefSeq" id="WP_053172188.1">
    <property type="nucleotide sequence ID" value="NZ_LFYT02000053.1"/>
</dbReference>
<gene>
    <name evidence="8" type="ORF">H663_020000</name>
</gene>